<sequence>MHGIETTRVATYEQAVEAALDYIKKNYHRVSNVKVERAYMQPHWEEGDWVVELRLNTRDRLFSRRRHLKLRVCVNPLTGRVKTERV</sequence>
<reference evidence="1" key="1">
    <citation type="journal article" date="2020" name="ISME J.">
        <title>Gammaproteobacteria mediating utilization of methyl-, sulfur- and petroleum organic compounds in deep ocean hydrothermal plumes.</title>
        <authorList>
            <person name="Zhou Z."/>
            <person name="Liu Y."/>
            <person name="Pan J."/>
            <person name="Cron B.R."/>
            <person name="Toner B.M."/>
            <person name="Anantharaman K."/>
            <person name="Breier J.A."/>
            <person name="Dick G.J."/>
            <person name="Li M."/>
        </authorList>
    </citation>
    <scope>NUCLEOTIDE SEQUENCE</scope>
    <source>
        <strain evidence="1">SZUA-1515</strain>
    </source>
</reference>
<accession>A0A832ZX36</accession>
<evidence type="ECO:0000313" key="2">
    <source>
        <dbReference type="Proteomes" id="UP000608579"/>
    </source>
</evidence>
<dbReference type="EMBL" id="DQVM01000153">
    <property type="protein sequence ID" value="HIQ30444.1"/>
    <property type="molecule type" value="Genomic_DNA"/>
</dbReference>
<comment type="caution">
    <text evidence="1">The sequence shown here is derived from an EMBL/GenBank/DDBJ whole genome shotgun (WGS) entry which is preliminary data.</text>
</comment>
<protein>
    <submittedName>
        <fullName evidence="1">Uncharacterized protein</fullName>
    </submittedName>
</protein>
<name>A0A832ZX36_CALS0</name>
<organism evidence="1 2">
    <name type="scientific">Caldiarchaeum subterraneum</name>
    <dbReference type="NCBI Taxonomy" id="311458"/>
    <lineage>
        <taxon>Archaea</taxon>
        <taxon>Nitrososphaerota</taxon>
        <taxon>Candidatus Caldarchaeales</taxon>
        <taxon>Candidatus Caldarchaeaceae</taxon>
        <taxon>Candidatus Caldarchaeum</taxon>
    </lineage>
</organism>
<dbReference type="AlphaFoldDB" id="A0A832ZX36"/>
<proteinExistence type="predicted"/>
<gene>
    <name evidence="1" type="ORF">EYH45_07795</name>
</gene>
<dbReference type="Proteomes" id="UP000608579">
    <property type="component" value="Unassembled WGS sequence"/>
</dbReference>
<evidence type="ECO:0000313" key="1">
    <source>
        <dbReference type="EMBL" id="HIQ30444.1"/>
    </source>
</evidence>